<dbReference type="InterPro" id="IPR013783">
    <property type="entry name" value="Ig-like_fold"/>
</dbReference>
<sequence>MYGEDIISRMGQVMQANQKGGVIMSTLALALQGVTRSQAGNYSCVASNVEGDGDSNTVDLKIMYKPICRSEQKRIYGVAKTEKVKVLCEVESYPPPDNFKWLFNNSAESSDVPATRYKTGLHRFISTLTYTPMNEMDYGTVMCWANNLAGKQQEPCIFHIIPAGKPDPPYNCTIVNMTNESLEVECTEGFDGGLPQHFILEVYDSGNGLSLANVSSKFPVFIVSGLDPGKSLKMIVYAANSKGKSEQIPLEGFTLNIAEKQTVLSLGTKDNIELAPILGILVGIVTALLLVTVVVLGAIRIRTARREGSRALRPSFFNAKEKVTLPLRSESEDLFDKDDKNPDVIPSNKDSDYQLGSALQTPGLNNSGIAPTEYETTTGNGATGTPVGVVNVTAASQQQPLGPLQEAYMARDRSYPPQHIDNEVTYAELSHVRPNSLEPIKNGGNQYGTLLHRDDPTIYAQIDHNRRPPPLKTSPMVSPASVIFPHKPGIYHREVVTVRTPLMGCQQESCV</sequence>
<dbReference type="CDD" id="cd00096">
    <property type="entry name" value="Ig"/>
    <property type="match status" value="1"/>
</dbReference>
<keyword evidence="2" id="KW-0812">Transmembrane</keyword>
<evidence type="ECO:0000313" key="5">
    <source>
        <dbReference type="EnsemblMetazoa" id="XP_050508873.1"/>
    </source>
</evidence>
<dbReference type="RefSeq" id="XP_050508873.1">
    <property type="nucleotide sequence ID" value="XM_050652916.1"/>
</dbReference>
<dbReference type="GeneID" id="114330063"/>
<keyword evidence="2" id="KW-0472">Membrane</keyword>
<accession>A0ABM5KFC7</accession>
<dbReference type="PROSITE" id="PS50835">
    <property type="entry name" value="IG_LIKE"/>
    <property type="match status" value="1"/>
</dbReference>
<dbReference type="CDD" id="cd00063">
    <property type="entry name" value="FN3"/>
    <property type="match status" value="1"/>
</dbReference>
<dbReference type="Proteomes" id="UP001652700">
    <property type="component" value="Unplaced"/>
</dbReference>
<organism evidence="5 6">
    <name type="scientific">Diabrotica virgifera virgifera</name>
    <name type="common">western corn rootworm</name>
    <dbReference type="NCBI Taxonomy" id="50390"/>
    <lineage>
        <taxon>Eukaryota</taxon>
        <taxon>Metazoa</taxon>
        <taxon>Ecdysozoa</taxon>
        <taxon>Arthropoda</taxon>
        <taxon>Hexapoda</taxon>
        <taxon>Insecta</taxon>
        <taxon>Pterygota</taxon>
        <taxon>Neoptera</taxon>
        <taxon>Endopterygota</taxon>
        <taxon>Coleoptera</taxon>
        <taxon>Polyphaga</taxon>
        <taxon>Cucujiformia</taxon>
        <taxon>Chrysomeloidea</taxon>
        <taxon>Chrysomelidae</taxon>
        <taxon>Galerucinae</taxon>
        <taxon>Diabroticina</taxon>
        <taxon>Diabroticites</taxon>
        <taxon>Diabrotica</taxon>
    </lineage>
</organism>
<evidence type="ECO:0000313" key="6">
    <source>
        <dbReference type="Proteomes" id="UP001652700"/>
    </source>
</evidence>
<protein>
    <recommendedName>
        <fullName evidence="7">Nephrin-like</fullName>
    </recommendedName>
</protein>
<dbReference type="InterPro" id="IPR036179">
    <property type="entry name" value="Ig-like_dom_sf"/>
</dbReference>
<dbReference type="EnsemblMetazoa" id="XM_050652916.1">
    <property type="protein sequence ID" value="XP_050508873.1"/>
    <property type="gene ID" value="LOC114330063"/>
</dbReference>
<evidence type="ECO:0000256" key="1">
    <source>
        <dbReference type="SAM" id="MobiDB-lite"/>
    </source>
</evidence>
<proteinExistence type="predicted"/>
<feature type="compositionally biased region" description="Polar residues" evidence="1">
    <location>
        <begin position="357"/>
        <end position="380"/>
    </location>
</feature>
<evidence type="ECO:0000256" key="2">
    <source>
        <dbReference type="SAM" id="Phobius"/>
    </source>
</evidence>
<feature type="domain" description="Ig-like" evidence="3">
    <location>
        <begin position="66"/>
        <end position="147"/>
    </location>
</feature>
<name>A0ABM5KFC7_DIAVI</name>
<reference evidence="5" key="1">
    <citation type="submission" date="2025-05" db="UniProtKB">
        <authorList>
            <consortium name="EnsemblMetazoa"/>
        </authorList>
    </citation>
    <scope>IDENTIFICATION</scope>
</reference>
<dbReference type="SUPFAM" id="SSF49265">
    <property type="entry name" value="Fibronectin type III"/>
    <property type="match status" value="1"/>
</dbReference>
<dbReference type="SUPFAM" id="SSF48726">
    <property type="entry name" value="Immunoglobulin"/>
    <property type="match status" value="2"/>
</dbReference>
<dbReference type="InterPro" id="IPR036116">
    <property type="entry name" value="FN3_sf"/>
</dbReference>
<dbReference type="InterPro" id="IPR003961">
    <property type="entry name" value="FN3_dom"/>
</dbReference>
<evidence type="ECO:0000259" key="4">
    <source>
        <dbReference type="PROSITE" id="PS50853"/>
    </source>
</evidence>
<dbReference type="Pfam" id="PF13927">
    <property type="entry name" value="Ig_3"/>
    <property type="match status" value="1"/>
</dbReference>
<feature type="transmembrane region" description="Helical" evidence="2">
    <location>
        <begin position="274"/>
        <end position="299"/>
    </location>
</feature>
<dbReference type="Gene3D" id="2.60.40.10">
    <property type="entry name" value="Immunoglobulins"/>
    <property type="match status" value="3"/>
</dbReference>
<dbReference type="InterPro" id="IPR007110">
    <property type="entry name" value="Ig-like_dom"/>
</dbReference>
<evidence type="ECO:0008006" key="7">
    <source>
        <dbReference type="Google" id="ProtNLM"/>
    </source>
</evidence>
<dbReference type="PROSITE" id="PS50853">
    <property type="entry name" value="FN3"/>
    <property type="match status" value="1"/>
</dbReference>
<dbReference type="PANTHER" id="PTHR23278:SF19">
    <property type="entry name" value="OBSCURIN"/>
    <property type="match status" value="1"/>
</dbReference>
<keyword evidence="6" id="KW-1185">Reference proteome</keyword>
<feature type="region of interest" description="Disordered" evidence="1">
    <location>
        <begin position="333"/>
        <end position="382"/>
    </location>
</feature>
<evidence type="ECO:0000259" key="3">
    <source>
        <dbReference type="PROSITE" id="PS50835"/>
    </source>
</evidence>
<keyword evidence="2" id="KW-1133">Transmembrane helix</keyword>
<dbReference type="PANTHER" id="PTHR23278">
    <property type="entry name" value="SIDESTEP PROTEIN"/>
    <property type="match status" value="1"/>
</dbReference>
<feature type="domain" description="Fibronectin type-III" evidence="4">
    <location>
        <begin position="168"/>
        <end position="260"/>
    </location>
</feature>